<evidence type="ECO:0008006" key="4">
    <source>
        <dbReference type="Google" id="ProtNLM"/>
    </source>
</evidence>
<feature type="signal peptide" evidence="1">
    <location>
        <begin position="1"/>
        <end position="17"/>
    </location>
</feature>
<dbReference type="AlphaFoldDB" id="A0AB34JS86"/>
<evidence type="ECO:0000256" key="1">
    <source>
        <dbReference type="SAM" id="SignalP"/>
    </source>
</evidence>
<sequence length="142" mass="15843">MLRRAAALCSIPSLACRFTMLATAPALRMETPQHVREMARVVKGRGAVQKDGIRRKAAVQVKPKKDVREDDLEVARIVSTHGQLFEIELANGRTYQSKVAKKLRYFGIKVRIGDEVQVQFDPSMGNDQIPTIIARAPAESEK</sequence>
<dbReference type="EMBL" id="JBGBPQ010000005">
    <property type="protein sequence ID" value="KAL1523783.1"/>
    <property type="molecule type" value="Genomic_DNA"/>
</dbReference>
<gene>
    <name evidence="2" type="ORF">AB1Y20_018706</name>
</gene>
<keyword evidence="1" id="KW-0732">Signal</keyword>
<dbReference type="InterPro" id="IPR012340">
    <property type="entry name" value="NA-bd_OB-fold"/>
</dbReference>
<reference evidence="2 3" key="1">
    <citation type="journal article" date="2024" name="Science">
        <title>Giant polyketide synthase enzymes in the biosynthesis of giant marine polyether toxins.</title>
        <authorList>
            <person name="Fallon T.R."/>
            <person name="Shende V.V."/>
            <person name="Wierzbicki I.H."/>
            <person name="Pendleton A.L."/>
            <person name="Watervoot N.F."/>
            <person name="Auber R.P."/>
            <person name="Gonzalez D.J."/>
            <person name="Wisecaver J.H."/>
            <person name="Moore B.S."/>
        </authorList>
    </citation>
    <scope>NUCLEOTIDE SEQUENCE [LARGE SCALE GENOMIC DNA]</scope>
    <source>
        <strain evidence="2 3">12B1</strain>
    </source>
</reference>
<dbReference type="Gene3D" id="2.40.50.140">
    <property type="entry name" value="Nucleic acid-binding proteins"/>
    <property type="match status" value="1"/>
</dbReference>
<evidence type="ECO:0000313" key="3">
    <source>
        <dbReference type="Proteomes" id="UP001515480"/>
    </source>
</evidence>
<dbReference type="SUPFAM" id="SSF50249">
    <property type="entry name" value="Nucleic acid-binding proteins"/>
    <property type="match status" value="1"/>
</dbReference>
<name>A0AB34JS86_PRYPA</name>
<keyword evidence="3" id="KW-1185">Reference proteome</keyword>
<comment type="caution">
    <text evidence="2">The sequence shown here is derived from an EMBL/GenBank/DDBJ whole genome shotgun (WGS) entry which is preliminary data.</text>
</comment>
<dbReference type="Proteomes" id="UP001515480">
    <property type="component" value="Unassembled WGS sequence"/>
</dbReference>
<accession>A0AB34JS86</accession>
<evidence type="ECO:0000313" key="2">
    <source>
        <dbReference type="EMBL" id="KAL1523783.1"/>
    </source>
</evidence>
<organism evidence="2 3">
    <name type="scientific">Prymnesium parvum</name>
    <name type="common">Toxic golden alga</name>
    <dbReference type="NCBI Taxonomy" id="97485"/>
    <lineage>
        <taxon>Eukaryota</taxon>
        <taxon>Haptista</taxon>
        <taxon>Haptophyta</taxon>
        <taxon>Prymnesiophyceae</taxon>
        <taxon>Prymnesiales</taxon>
        <taxon>Prymnesiaceae</taxon>
        <taxon>Prymnesium</taxon>
    </lineage>
</organism>
<proteinExistence type="predicted"/>
<protein>
    <recommendedName>
        <fullName evidence="4">Translation initiation factor IF-1</fullName>
    </recommendedName>
</protein>
<feature type="chain" id="PRO_5044230357" description="Translation initiation factor IF-1" evidence="1">
    <location>
        <begin position="18"/>
        <end position="142"/>
    </location>
</feature>